<comment type="subcellular location">
    <subcellularLocation>
        <location evidence="1">Secreted</location>
    </subcellularLocation>
</comment>
<keyword evidence="7 11" id="KW-0378">Hydrolase</keyword>
<dbReference type="Gene3D" id="3.40.50.1820">
    <property type="entry name" value="alpha/beta hydrolase"/>
    <property type="match status" value="2"/>
</dbReference>
<dbReference type="InterPro" id="IPR033124">
    <property type="entry name" value="Ser_caboxypep_his_AS"/>
</dbReference>
<keyword evidence="3" id="KW-0964">Secreted</keyword>
<dbReference type="SUPFAM" id="SSF53474">
    <property type="entry name" value="alpha/beta-Hydrolases"/>
    <property type="match status" value="2"/>
</dbReference>
<evidence type="ECO:0000256" key="11">
    <source>
        <dbReference type="RuleBase" id="RU361156"/>
    </source>
</evidence>
<comment type="caution">
    <text evidence="12">The sequence shown here is derived from an EMBL/GenBank/DDBJ whole genome shotgun (WGS) entry which is preliminary data.</text>
</comment>
<keyword evidence="4 11" id="KW-0121">Carboxypeptidase</keyword>
<feature type="chain" id="PRO_5039748552" description="Carboxypeptidase" evidence="11">
    <location>
        <begin position="26"/>
        <end position="979"/>
    </location>
</feature>
<evidence type="ECO:0000256" key="4">
    <source>
        <dbReference type="ARBA" id="ARBA00022645"/>
    </source>
</evidence>
<dbReference type="GO" id="GO:0006508">
    <property type="term" value="P:proteolysis"/>
    <property type="evidence" value="ECO:0007669"/>
    <property type="project" value="UniProtKB-KW"/>
</dbReference>
<accession>A0A9D3WK07</accession>
<dbReference type="PROSITE" id="PS00560">
    <property type="entry name" value="CARBOXYPEPT_SER_HIS"/>
    <property type="match status" value="2"/>
</dbReference>
<dbReference type="PANTHER" id="PTHR11802">
    <property type="entry name" value="SERINE PROTEASE FAMILY S10 SERINE CARBOXYPEPTIDASE"/>
    <property type="match status" value="1"/>
</dbReference>
<dbReference type="GO" id="GO:0004185">
    <property type="term" value="F:serine-type carboxypeptidase activity"/>
    <property type="evidence" value="ECO:0007669"/>
    <property type="project" value="UniProtKB-UniRule"/>
</dbReference>
<dbReference type="EC" id="3.4.16.-" evidence="11"/>
<evidence type="ECO:0000256" key="6">
    <source>
        <dbReference type="ARBA" id="ARBA00022729"/>
    </source>
</evidence>
<dbReference type="PROSITE" id="PS00131">
    <property type="entry name" value="CARBOXYPEPT_SER_SER"/>
    <property type="match status" value="2"/>
</dbReference>
<proteinExistence type="inferred from homology"/>
<dbReference type="Proteomes" id="UP000828251">
    <property type="component" value="Unassembled WGS sequence"/>
</dbReference>
<sequence length="979" mass="109358">MKGVACTWMLLSMCLLGHLIIYGEANEAEVLGDFIKSRLSKKPSPTVHSWAWLNEKTGNYPNYIQPQDGSMEGDKIGALPGQPNGVDFNHYSGYVTVDSKAGRALLYYFAESPNDSSTNPLVLWLNGGPGCSSLIGAMTELGPFRVNNDGETLFRNNFAWNNVANVIFLESPAGVGFSYSNTSSDYQHTGDKSTARDAYTFLINWLERFPQYKTRDFYITGESYAGHYVPQLAYTIFLNNKKANQTLINLKGIAVGNGWIDDRTNALGRFDYLWTHTLNSNETNKGIHTYCHYLNGKDPKECGNFISKAYNEFGDINRYNIYAPLCQQDSSSIKTSYGSVSNFDPCSNHYLYSYLNRAEVQTALHTKVSKWDLCSDSINSWSDSPTTVLPIIKNLMASGLKIWLYSGDVDSVVPITSTRYAINKLKLPVKTAWRPWSINDEVGGYVEEYEGLTLVTVRDAGHFVPSYQPARALTMISSFLQGSKVKEKKKKMEGVACTWMLLSMCLLGYLIIYVEANEAEVLGNFLKSRLSKKSSPAVHSWAWLNEKTGNSPNYIQPQDGSMEGDKIGALPGQPNGVDFNHYSGYVTVDSKAGRALFYYFAESPDKSSTNPLVLWLNGGPGCSSLIGAMTELGPFRINRDGKTLSRNDYAWNNVANVIFLESPAGVGFSYSNTSSDYHHIGDKSTAKDAYTFLVNWLERFPQYKTRDFYITGESYAGHYVPQLAYTILLNNKNANQTLINLKGIAVGNGWIDDRTGYLGQYDYLWTHALNSDETNKGIHTYCHHFNDKDPNECDDFQSKSYDEQGDIDGYNIYAPLCPLDFSSSIKSSYDSVDSFDPCSDYYMISYLNRAEVQTALHAGVAKWHKCSYSIFGWTDSPASILPIIKNLMASGLRVWLYSGDVDSVVPITSTRYAINELKLPLKTAWRAWSTHNQVGGYVEEYEGLTLVTVRDAGHFVPSYQPARSLTMISSFLQGLLPPP</sequence>
<dbReference type="GO" id="GO:0005576">
    <property type="term" value="C:extracellular region"/>
    <property type="evidence" value="ECO:0007669"/>
    <property type="project" value="UniProtKB-SubCell"/>
</dbReference>
<reference evidence="12 13" key="1">
    <citation type="journal article" date="2021" name="Plant Biotechnol. J.">
        <title>Multi-omics assisted identification of the key and species-specific regulatory components of drought-tolerant mechanisms in Gossypium stocksii.</title>
        <authorList>
            <person name="Yu D."/>
            <person name="Ke L."/>
            <person name="Zhang D."/>
            <person name="Wu Y."/>
            <person name="Sun Y."/>
            <person name="Mei J."/>
            <person name="Sun J."/>
            <person name="Sun Y."/>
        </authorList>
    </citation>
    <scope>NUCLEOTIDE SEQUENCE [LARGE SCALE GENOMIC DNA]</scope>
    <source>
        <strain evidence="13">cv. E1</strain>
        <tissue evidence="12">Leaf</tissue>
    </source>
</reference>
<evidence type="ECO:0000313" key="12">
    <source>
        <dbReference type="EMBL" id="KAH1130524.1"/>
    </source>
</evidence>
<dbReference type="InterPro" id="IPR029058">
    <property type="entry name" value="AB_hydrolase_fold"/>
</dbReference>
<gene>
    <name evidence="12" type="ORF">J1N35_001902</name>
</gene>
<dbReference type="PANTHER" id="PTHR11802:SF473">
    <property type="entry name" value="CARBOXYPEPTIDASE"/>
    <property type="match status" value="1"/>
</dbReference>
<organism evidence="12 13">
    <name type="scientific">Gossypium stocksii</name>
    <dbReference type="NCBI Taxonomy" id="47602"/>
    <lineage>
        <taxon>Eukaryota</taxon>
        <taxon>Viridiplantae</taxon>
        <taxon>Streptophyta</taxon>
        <taxon>Embryophyta</taxon>
        <taxon>Tracheophyta</taxon>
        <taxon>Spermatophyta</taxon>
        <taxon>Magnoliopsida</taxon>
        <taxon>eudicotyledons</taxon>
        <taxon>Gunneridae</taxon>
        <taxon>Pentapetalae</taxon>
        <taxon>rosids</taxon>
        <taxon>malvids</taxon>
        <taxon>Malvales</taxon>
        <taxon>Malvaceae</taxon>
        <taxon>Malvoideae</taxon>
        <taxon>Gossypium</taxon>
    </lineage>
</organism>
<dbReference type="FunFam" id="3.40.50.1820:FF:000055">
    <property type="entry name" value="Carboxypeptidase"/>
    <property type="match status" value="1"/>
</dbReference>
<dbReference type="OrthoDB" id="443318at2759"/>
<evidence type="ECO:0000313" key="13">
    <source>
        <dbReference type="Proteomes" id="UP000828251"/>
    </source>
</evidence>
<evidence type="ECO:0000256" key="1">
    <source>
        <dbReference type="ARBA" id="ARBA00004613"/>
    </source>
</evidence>
<evidence type="ECO:0000256" key="3">
    <source>
        <dbReference type="ARBA" id="ARBA00022525"/>
    </source>
</evidence>
<evidence type="ECO:0000256" key="9">
    <source>
        <dbReference type="ARBA" id="ARBA00023180"/>
    </source>
</evidence>
<keyword evidence="6 11" id="KW-0732">Signal</keyword>
<name>A0A9D3WK07_9ROSI</name>
<evidence type="ECO:0000256" key="10">
    <source>
        <dbReference type="ARBA" id="ARBA00037399"/>
    </source>
</evidence>
<protein>
    <recommendedName>
        <fullName evidence="11">Carboxypeptidase</fullName>
        <ecNumber evidence="11">3.4.16.-</ecNumber>
    </recommendedName>
</protein>
<keyword evidence="9" id="KW-0325">Glycoprotein</keyword>
<dbReference type="PRINTS" id="PR00724">
    <property type="entry name" value="CRBOXYPTASEC"/>
</dbReference>
<dbReference type="Gene3D" id="3.40.50.11320">
    <property type="match status" value="2"/>
</dbReference>
<comment type="function">
    <text evidence="10">Probable carboxypeptidase.</text>
</comment>
<evidence type="ECO:0000256" key="8">
    <source>
        <dbReference type="ARBA" id="ARBA00023157"/>
    </source>
</evidence>
<dbReference type="InterPro" id="IPR001563">
    <property type="entry name" value="Peptidase_S10"/>
</dbReference>
<dbReference type="Pfam" id="PF00450">
    <property type="entry name" value="Peptidase_S10"/>
    <property type="match status" value="2"/>
</dbReference>
<keyword evidence="5 11" id="KW-0645">Protease</keyword>
<feature type="signal peptide" evidence="11">
    <location>
        <begin position="1"/>
        <end position="25"/>
    </location>
</feature>
<dbReference type="Gene3D" id="6.10.250.940">
    <property type="match status" value="2"/>
</dbReference>
<dbReference type="InterPro" id="IPR018202">
    <property type="entry name" value="Ser_caboxypep_ser_AS"/>
</dbReference>
<keyword evidence="13" id="KW-1185">Reference proteome</keyword>
<evidence type="ECO:0000256" key="5">
    <source>
        <dbReference type="ARBA" id="ARBA00022670"/>
    </source>
</evidence>
<dbReference type="GO" id="GO:0005773">
    <property type="term" value="C:vacuole"/>
    <property type="evidence" value="ECO:0007669"/>
    <property type="project" value="TreeGrafter"/>
</dbReference>
<evidence type="ECO:0000256" key="2">
    <source>
        <dbReference type="ARBA" id="ARBA00009431"/>
    </source>
</evidence>
<comment type="similarity">
    <text evidence="2 11">Belongs to the peptidase S10 family.</text>
</comment>
<dbReference type="AlphaFoldDB" id="A0A9D3WK07"/>
<dbReference type="FunFam" id="3.40.50.1820:FF:000030">
    <property type="entry name" value="Carboxypeptidase"/>
    <property type="match status" value="1"/>
</dbReference>
<dbReference type="EMBL" id="JAIQCV010000001">
    <property type="protein sequence ID" value="KAH1130524.1"/>
    <property type="molecule type" value="Genomic_DNA"/>
</dbReference>
<keyword evidence="8" id="KW-1015">Disulfide bond</keyword>
<evidence type="ECO:0000256" key="7">
    <source>
        <dbReference type="ARBA" id="ARBA00022801"/>
    </source>
</evidence>
<dbReference type="FunFam" id="3.40.50.11320:FF:000001">
    <property type="entry name" value="Carboxypeptidase"/>
    <property type="match status" value="2"/>
</dbReference>